<dbReference type="AlphaFoldDB" id="A0A3N2PK04"/>
<evidence type="ECO:0000256" key="1">
    <source>
        <dbReference type="SAM" id="SignalP"/>
    </source>
</evidence>
<name>A0A3N2PK04_SODAK</name>
<keyword evidence="1" id="KW-0732">Signal</keyword>
<feature type="chain" id="PRO_5018182638" description="Secreted protein" evidence="1">
    <location>
        <begin position="22"/>
        <end position="93"/>
    </location>
</feature>
<gene>
    <name evidence="2" type="ORF">SODALDRAFT_82023</name>
</gene>
<evidence type="ECO:0000313" key="2">
    <source>
        <dbReference type="EMBL" id="ROT34646.1"/>
    </source>
</evidence>
<accession>A0A3N2PK04</accession>
<sequence length="93" mass="10074">MFQPRHICMVVVTLKIRVTSSSSMVLAAHIQCCAESQLAQDELDRLRHGQNRLLRLSSHELGLFASKGSPSLSLGSALFGTPVSSSQSAHQAR</sequence>
<dbReference type="Proteomes" id="UP000272025">
    <property type="component" value="Unassembled WGS sequence"/>
</dbReference>
<protein>
    <recommendedName>
        <fullName evidence="4">Secreted protein</fullName>
    </recommendedName>
</protein>
<evidence type="ECO:0008006" key="4">
    <source>
        <dbReference type="Google" id="ProtNLM"/>
    </source>
</evidence>
<proteinExistence type="predicted"/>
<organism evidence="2 3">
    <name type="scientific">Sodiomyces alkalinus (strain CBS 110278 / VKM F-3762 / F11)</name>
    <name type="common">Alkaliphilic filamentous fungus</name>
    <dbReference type="NCBI Taxonomy" id="1314773"/>
    <lineage>
        <taxon>Eukaryota</taxon>
        <taxon>Fungi</taxon>
        <taxon>Dikarya</taxon>
        <taxon>Ascomycota</taxon>
        <taxon>Pezizomycotina</taxon>
        <taxon>Sordariomycetes</taxon>
        <taxon>Hypocreomycetidae</taxon>
        <taxon>Glomerellales</taxon>
        <taxon>Plectosphaerellaceae</taxon>
        <taxon>Sodiomyces</taxon>
    </lineage>
</organism>
<feature type="signal peptide" evidence="1">
    <location>
        <begin position="1"/>
        <end position="21"/>
    </location>
</feature>
<reference evidence="2 3" key="1">
    <citation type="journal article" date="2018" name="Mol. Ecol.">
        <title>The obligate alkalophilic soda-lake fungus Sodiomyces alkalinus has shifted to a protein diet.</title>
        <authorList>
            <person name="Grum-Grzhimaylo A.A."/>
            <person name="Falkoski D.L."/>
            <person name="van den Heuvel J."/>
            <person name="Valero-Jimenez C.A."/>
            <person name="Min B."/>
            <person name="Choi I.G."/>
            <person name="Lipzen A."/>
            <person name="Daum C.G."/>
            <person name="Aanen D.K."/>
            <person name="Tsang A."/>
            <person name="Henrissat B."/>
            <person name="Bilanenko E.N."/>
            <person name="de Vries R.P."/>
            <person name="van Kan J.A.L."/>
            <person name="Grigoriev I.V."/>
            <person name="Debets A.J.M."/>
        </authorList>
    </citation>
    <scope>NUCLEOTIDE SEQUENCE [LARGE SCALE GENOMIC DNA]</scope>
    <source>
        <strain evidence="2 3">F11</strain>
    </source>
</reference>
<evidence type="ECO:0000313" key="3">
    <source>
        <dbReference type="Proteomes" id="UP000272025"/>
    </source>
</evidence>
<keyword evidence="3" id="KW-1185">Reference proteome</keyword>
<dbReference type="EMBL" id="ML119066">
    <property type="protein sequence ID" value="ROT34646.1"/>
    <property type="molecule type" value="Genomic_DNA"/>
</dbReference>
<dbReference type="RefSeq" id="XP_028462452.1">
    <property type="nucleotide sequence ID" value="XM_028615713.1"/>
</dbReference>
<dbReference type="GeneID" id="39584190"/>